<dbReference type="Gene3D" id="3.30.9.10">
    <property type="entry name" value="D-Amino Acid Oxidase, subunit A, domain 2"/>
    <property type="match status" value="1"/>
</dbReference>
<evidence type="ECO:0000256" key="1">
    <source>
        <dbReference type="ARBA" id="ARBA00004948"/>
    </source>
</evidence>
<keyword evidence="6" id="KW-0812">Transmembrane</keyword>
<dbReference type="InterPro" id="IPR012727">
    <property type="entry name" value="Gly_oxidase_ThiO"/>
</dbReference>
<name>A0AA48M9Z0_9BACL</name>
<evidence type="ECO:0000256" key="3">
    <source>
        <dbReference type="ARBA" id="ARBA00023002"/>
    </source>
</evidence>
<reference evidence="8" key="1">
    <citation type="submission" date="2023-07" db="EMBL/GenBank/DDBJ databases">
        <authorList>
            <person name="Ivanov I."/>
            <person name="Teneva D."/>
            <person name="Stoikov I."/>
        </authorList>
    </citation>
    <scope>NUCLEOTIDE SEQUENCE</scope>
    <source>
        <strain evidence="8">4475</strain>
    </source>
</reference>
<comment type="pathway">
    <text evidence="1">Cofactor biosynthesis; thiamine diphosphate biosynthesis.</text>
</comment>
<evidence type="ECO:0000313" key="8">
    <source>
        <dbReference type="EMBL" id="CAJ1002366.1"/>
    </source>
</evidence>
<dbReference type="GO" id="GO:0050660">
    <property type="term" value="F:flavin adenine dinucleotide binding"/>
    <property type="evidence" value="ECO:0007669"/>
    <property type="project" value="InterPro"/>
</dbReference>
<organism evidence="8 9">
    <name type="scientific">Brevibacillus aydinogluensis</name>
    <dbReference type="NCBI Taxonomy" id="927786"/>
    <lineage>
        <taxon>Bacteria</taxon>
        <taxon>Bacillati</taxon>
        <taxon>Bacillota</taxon>
        <taxon>Bacilli</taxon>
        <taxon>Bacillales</taxon>
        <taxon>Paenibacillaceae</taxon>
        <taxon>Brevibacillus</taxon>
    </lineage>
</organism>
<keyword evidence="3" id="KW-0560">Oxidoreductase</keyword>
<dbReference type="SUPFAM" id="SSF51905">
    <property type="entry name" value="FAD/NAD(P)-binding domain"/>
    <property type="match status" value="1"/>
</dbReference>
<dbReference type="AlphaFoldDB" id="A0AA48M9Z0"/>
<evidence type="ECO:0000256" key="6">
    <source>
        <dbReference type="SAM" id="Phobius"/>
    </source>
</evidence>
<proteinExistence type="predicted"/>
<evidence type="ECO:0000259" key="7">
    <source>
        <dbReference type="Pfam" id="PF01266"/>
    </source>
</evidence>
<evidence type="ECO:0000256" key="2">
    <source>
        <dbReference type="ARBA" id="ARBA00022977"/>
    </source>
</evidence>
<feature type="domain" description="FAD dependent oxidoreductase" evidence="7">
    <location>
        <begin position="6"/>
        <end position="349"/>
    </location>
</feature>
<sequence>MERTSDVIVVGAGIVGSVLAYLLAHSGRSVRMLDRGLSGGEASGARAGLLTTVAEGSGKGPYLDLSVQGLAEMRTIIQQLEEETGIDCWLECHPLYRIATNEQERDMMFALYQERRQLGGQEEWLEPEQVRREQPLLSPRVTGAMRSPQEYHVTPGLLLKAVLQAARQRGVLVQENTAVTAFLTEGQRVIGVAAGMEHYYAEHVILANGAWSPELLKLVGIDLPVTPLRGQMLVVSLAGFALPCLINTARGYLVPKKDGRIVVGATQEHAGFAKEITVAGITHLLKVLSAVPALVQARIHDTFVGLRPMSSDGMPLIGPLPGWEGLHVATGHAQHGILLSGITGRMMTAYLNGEDPGELWRHFQVQRVLTCKAETEV</sequence>
<dbReference type="Pfam" id="PF01266">
    <property type="entry name" value="DAO"/>
    <property type="match status" value="1"/>
</dbReference>
<dbReference type="Proteomes" id="UP001189619">
    <property type="component" value="Chromosome"/>
</dbReference>
<dbReference type="EC" id="1.4.3.19" evidence="5"/>
<protein>
    <recommendedName>
        <fullName evidence="5">glycine oxidase</fullName>
        <ecNumber evidence="5">1.4.3.19</ecNumber>
    </recommendedName>
</protein>
<evidence type="ECO:0000313" key="9">
    <source>
        <dbReference type="Proteomes" id="UP001189619"/>
    </source>
</evidence>
<dbReference type="PANTHER" id="PTHR13847">
    <property type="entry name" value="SARCOSINE DEHYDROGENASE-RELATED"/>
    <property type="match status" value="1"/>
</dbReference>
<gene>
    <name evidence="8" type="primary">thiO</name>
    <name evidence="8" type="ORF">BSPP4475_08565</name>
</gene>
<dbReference type="KEGG" id="bayd:BSPP4475_08565"/>
<dbReference type="GO" id="GO:0043799">
    <property type="term" value="F:glycine oxidase activity"/>
    <property type="evidence" value="ECO:0007669"/>
    <property type="project" value="UniProtKB-EC"/>
</dbReference>
<keyword evidence="9" id="KW-1185">Reference proteome</keyword>
<dbReference type="InterPro" id="IPR006076">
    <property type="entry name" value="FAD-dep_OxRdtase"/>
</dbReference>
<dbReference type="Gene3D" id="3.50.50.60">
    <property type="entry name" value="FAD/NAD(P)-binding domain"/>
    <property type="match status" value="1"/>
</dbReference>
<dbReference type="GO" id="GO:0005737">
    <property type="term" value="C:cytoplasm"/>
    <property type="evidence" value="ECO:0007669"/>
    <property type="project" value="TreeGrafter"/>
</dbReference>
<keyword evidence="6" id="KW-0472">Membrane</keyword>
<evidence type="ECO:0000256" key="4">
    <source>
        <dbReference type="ARBA" id="ARBA00049872"/>
    </source>
</evidence>
<comment type="catalytic activity">
    <reaction evidence="4">
        <text>glycine + O2 + H2O = glyoxylate + H2O2 + NH4(+)</text>
        <dbReference type="Rhea" id="RHEA:11532"/>
        <dbReference type="ChEBI" id="CHEBI:15377"/>
        <dbReference type="ChEBI" id="CHEBI:15379"/>
        <dbReference type="ChEBI" id="CHEBI:16240"/>
        <dbReference type="ChEBI" id="CHEBI:28938"/>
        <dbReference type="ChEBI" id="CHEBI:36655"/>
        <dbReference type="ChEBI" id="CHEBI:57305"/>
        <dbReference type="EC" id="1.4.3.19"/>
    </reaction>
</comment>
<dbReference type="PANTHER" id="PTHR13847:SF289">
    <property type="entry name" value="GLYCINE OXIDASE"/>
    <property type="match status" value="1"/>
</dbReference>
<keyword evidence="6" id="KW-1133">Transmembrane helix</keyword>
<dbReference type="RefSeq" id="WP_304415419.1">
    <property type="nucleotide sequence ID" value="NZ_OY569118.1"/>
</dbReference>
<dbReference type="GO" id="GO:0009228">
    <property type="term" value="P:thiamine biosynthetic process"/>
    <property type="evidence" value="ECO:0007669"/>
    <property type="project" value="UniProtKB-KW"/>
</dbReference>
<keyword evidence="2" id="KW-0784">Thiamine biosynthesis</keyword>
<dbReference type="NCBIfam" id="TIGR02352">
    <property type="entry name" value="thiamin_ThiO"/>
    <property type="match status" value="1"/>
</dbReference>
<dbReference type="InterPro" id="IPR036188">
    <property type="entry name" value="FAD/NAD-bd_sf"/>
</dbReference>
<accession>A0AA48M9Z0</accession>
<dbReference type="SUPFAM" id="SSF54373">
    <property type="entry name" value="FAD-linked reductases, C-terminal domain"/>
    <property type="match status" value="1"/>
</dbReference>
<feature type="transmembrane region" description="Helical" evidence="6">
    <location>
        <begin position="6"/>
        <end position="24"/>
    </location>
</feature>
<evidence type="ECO:0000256" key="5">
    <source>
        <dbReference type="ARBA" id="ARBA00050018"/>
    </source>
</evidence>
<dbReference type="EMBL" id="OY569118">
    <property type="protein sequence ID" value="CAJ1002366.1"/>
    <property type="molecule type" value="Genomic_DNA"/>
</dbReference>